<feature type="coiled-coil region" evidence="1">
    <location>
        <begin position="605"/>
        <end position="646"/>
    </location>
</feature>
<dbReference type="GO" id="GO:0004527">
    <property type="term" value="F:exonuclease activity"/>
    <property type="evidence" value="ECO:0007669"/>
    <property type="project" value="UniProtKB-KW"/>
</dbReference>
<dbReference type="InterPro" id="IPR027417">
    <property type="entry name" value="P-loop_NTPase"/>
</dbReference>
<gene>
    <name evidence="3" type="ORF">CGC50_13555</name>
</gene>
<sequence>MLPLYLTIEGIYSYQEKQHIDFSQLTDAGLFGIFGAVGSGKSSILEAITFALYGETERLNKADKRGYNMMNLKSNRFYIDFEFLNFENKHIRVTRELKRNSKKFEDVRTPIVQFYERVDNQWIPLEQANPQKLIGLSYDNFKRTIIIPQGQFKEFLELGAKDRTEMMKEIFNLQKFDLSDNIAKLKRENNEQLSFKEGELNGYEEIHEEAIQIQQDKLKVEKDKQKSLETEFDQLKTHYEHLRSLKSDFELLEQKRKEFAILYSQKKSFDELEKKVNTYEKIEKVFKNLLENKTRLTKELQSYTYKKDTDTKKLKEVQEKLINISDNINYLQEAYEKLSETKQMEADLQQILSIFPLQEKLIEEKGRTIKGTEKIAAVEKELKDKKDYNNTIENEIESLKKQRIDSQLLLEVGNWYEKNHALSENKNKQQQKIQGTTAQLEEITHELSLFSLFKEGFVSDYKEKITIERDNIEKEKDILRQKLNQLELQRQLSHYTKELHEGSPCPLCGSSEHPSIAHFEDVSTELTATQKAIKTLDSQQEQLQQSLLQIERTVDKKHFFEKQFQSEKEIVLQIEKEQLAHHAKFIWGEFSKEDRTIFDKKRQFATTLEQQIETKEAQRKKGSKEIEDLQITIEKYKKGLENIYKEIATLEGHIASRKESLKKCVFADYEHKEYALIKKEYEQIAHFNEQTEQTYTTLTEDRNHLLPELSQYEAQLKGTSELLEKWEKELLSVEHTLESTLAQERISLEEVTQILSSPIAIEENRKKIQDFKIRYEVLQEQIQDLESKFVHVSFDPKAFAEIEKQYTLKGQEVKALHEQCIRIASELERITKALVHKKELLKSVTQLRTRNEHIKLLENIFRGQGFVQYISSIYLQQLCQHANVRFQRMTRGQLQLQLGENNEFEVIDFLNEGKSRSVKTLSGGQAFQVSLSLALALAESVQSKAKADKNFFFIDEGFGTQDSESINIVFETITGLLKDNRIVGIISHVEELKERIPLSLTITKDNERGSIIKGCEG</sequence>
<evidence type="ECO:0000313" key="4">
    <source>
        <dbReference type="Proteomes" id="UP000217250"/>
    </source>
</evidence>
<protein>
    <submittedName>
        <fullName evidence="3">Exonuclease SbcC</fullName>
    </submittedName>
</protein>
<keyword evidence="3" id="KW-0269">Exonuclease</keyword>
<feature type="coiled-coil region" evidence="1">
    <location>
        <begin position="426"/>
        <end position="489"/>
    </location>
</feature>
<feature type="coiled-coil region" evidence="1">
    <location>
        <begin position="375"/>
        <end position="402"/>
    </location>
</feature>
<dbReference type="Pfam" id="PF13558">
    <property type="entry name" value="SbcC_Walker_B"/>
    <property type="match status" value="1"/>
</dbReference>
<feature type="coiled-coil region" evidence="1">
    <location>
        <begin position="272"/>
        <end position="334"/>
    </location>
</feature>
<dbReference type="AlphaFoldDB" id="A0A250FSM4"/>
<accession>A0A250FSM4</accession>
<dbReference type="Pfam" id="PF13476">
    <property type="entry name" value="AAA_23"/>
    <property type="match status" value="1"/>
</dbReference>
<keyword evidence="3" id="KW-0540">Nuclease</keyword>
<evidence type="ECO:0000259" key="2">
    <source>
        <dbReference type="Pfam" id="PF13476"/>
    </source>
</evidence>
<name>A0A250FSM4_9FLAO</name>
<dbReference type="RefSeq" id="WP_095911229.1">
    <property type="nucleotide sequence ID" value="NZ_CP022386.1"/>
</dbReference>
<dbReference type="KEGG" id="cgh:CGC50_13555"/>
<dbReference type="GO" id="GO:0006302">
    <property type="term" value="P:double-strand break repair"/>
    <property type="evidence" value="ECO:0007669"/>
    <property type="project" value="InterPro"/>
</dbReference>
<dbReference type="Proteomes" id="UP000217250">
    <property type="component" value="Chromosome"/>
</dbReference>
<keyword evidence="3" id="KW-0378">Hydrolase</keyword>
<proteinExistence type="predicted"/>
<organism evidence="3 4">
    <name type="scientific">Capnocytophaga gingivalis</name>
    <dbReference type="NCBI Taxonomy" id="1017"/>
    <lineage>
        <taxon>Bacteria</taxon>
        <taxon>Pseudomonadati</taxon>
        <taxon>Bacteroidota</taxon>
        <taxon>Flavobacteriia</taxon>
        <taxon>Flavobacteriales</taxon>
        <taxon>Flavobacteriaceae</taxon>
        <taxon>Capnocytophaga</taxon>
    </lineage>
</organism>
<keyword evidence="1" id="KW-0175">Coiled coil</keyword>
<dbReference type="GeneID" id="84809565"/>
<dbReference type="SUPFAM" id="SSF52540">
    <property type="entry name" value="P-loop containing nucleoside triphosphate hydrolases"/>
    <property type="match status" value="2"/>
</dbReference>
<dbReference type="InterPro" id="IPR038729">
    <property type="entry name" value="Rad50/SbcC_AAA"/>
</dbReference>
<reference evidence="4" key="1">
    <citation type="submission" date="2017-06" db="EMBL/GenBank/DDBJ databases">
        <title>Capnocytophaga spp. assemblies.</title>
        <authorList>
            <person name="Gulvik C.A."/>
        </authorList>
    </citation>
    <scope>NUCLEOTIDE SEQUENCE [LARGE SCALE GENOMIC DNA]</scope>
    <source>
        <strain evidence="4">H1496</strain>
    </source>
</reference>
<dbReference type="GO" id="GO:0016887">
    <property type="term" value="F:ATP hydrolysis activity"/>
    <property type="evidence" value="ECO:0007669"/>
    <property type="project" value="InterPro"/>
</dbReference>
<evidence type="ECO:0000313" key="3">
    <source>
        <dbReference type="EMBL" id="ATA88074.1"/>
    </source>
</evidence>
<feature type="domain" description="Rad50/SbcC-type AAA" evidence="2">
    <location>
        <begin position="6"/>
        <end position="255"/>
    </location>
</feature>
<dbReference type="EMBL" id="CP022386">
    <property type="protein sequence ID" value="ATA88074.1"/>
    <property type="molecule type" value="Genomic_DNA"/>
</dbReference>
<dbReference type="Gene3D" id="1.10.287.1490">
    <property type="match status" value="1"/>
</dbReference>
<dbReference type="OrthoDB" id="9795626at2"/>
<evidence type="ECO:0000256" key="1">
    <source>
        <dbReference type="SAM" id="Coils"/>
    </source>
</evidence>
<dbReference type="Gene3D" id="3.40.50.300">
    <property type="entry name" value="P-loop containing nucleotide triphosphate hydrolases"/>
    <property type="match status" value="2"/>
</dbReference>
<dbReference type="PANTHER" id="PTHR32114:SF2">
    <property type="entry name" value="ABC TRANSPORTER ABCH.3"/>
    <property type="match status" value="1"/>
</dbReference>
<dbReference type="PANTHER" id="PTHR32114">
    <property type="entry name" value="ABC TRANSPORTER ABCH.3"/>
    <property type="match status" value="1"/>
</dbReference>
<feature type="coiled-coil region" evidence="1">
    <location>
        <begin position="709"/>
        <end position="788"/>
    </location>
</feature>